<comment type="function">
    <text evidence="6">May nick specific sequences that contain T:G mispairs resulting from m5C-deamination.</text>
</comment>
<dbReference type="InterPro" id="IPR011335">
    <property type="entry name" value="Restrct_endonuc-II-like"/>
</dbReference>
<dbReference type="RefSeq" id="WP_374038324.1">
    <property type="nucleotide sequence ID" value="NZ_CP169082.1"/>
</dbReference>
<dbReference type="CDD" id="cd00221">
    <property type="entry name" value="Vsr"/>
    <property type="match status" value="1"/>
</dbReference>
<reference evidence="8" key="1">
    <citation type="journal article" date="2019" name="Int. J. Syst. Evol. Microbiol.">
        <title>The Global Catalogue of Microorganisms (GCM) 10K type strain sequencing project: providing services to taxonomists for standard genome sequencing and annotation.</title>
        <authorList>
            <consortium name="The Broad Institute Genomics Platform"/>
            <consortium name="The Broad Institute Genome Sequencing Center for Infectious Disease"/>
            <person name="Wu L."/>
            <person name="Ma J."/>
        </authorList>
    </citation>
    <scope>NUCLEOTIDE SEQUENCE [LARGE SCALE GENOMIC DNA]</scope>
    <source>
        <strain evidence="8">JCM 12125</strain>
    </source>
</reference>
<dbReference type="Pfam" id="PF03852">
    <property type="entry name" value="Vsr"/>
    <property type="match status" value="1"/>
</dbReference>
<keyword evidence="4 6" id="KW-0378">Hydrolase</keyword>
<dbReference type="InterPro" id="IPR004603">
    <property type="entry name" value="DNA_mismatch_endonuc_vsr"/>
</dbReference>
<dbReference type="Proteomes" id="UP001596152">
    <property type="component" value="Unassembled WGS sequence"/>
</dbReference>
<gene>
    <name evidence="7" type="ORF">ACFPIE_19500</name>
</gene>
<evidence type="ECO:0000256" key="3">
    <source>
        <dbReference type="ARBA" id="ARBA00022763"/>
    </source>
</evidence>
<comment type="similarity">
    <text evidence="6">Belongs to the vsr family.</text>
</comment>
<keyword evidence="5 6" id="KW-0234">DNA repair</keyword>
<sequence length="150" mass="17455">MADVVDPATRSRMMSGIRGKNTKPELIVRKALHARGFRYRLHCKLPGKPDLCLPKYGAVVFVHGCFWHGHDCHLFKWPSTRPEFWREKIARNRTVDAAAYEQLQTQEWRVATVWECALKGRTRLQLEEVVQRLEGWLRSDVASLEIEGTR</sequence>
<name>A0ABW0FYV3_9CAUL</name>
<dbReference type="GO" id="GO:0004519">
    <property type="term" value="F:endonuclease activity"/>
    <property type="evidence" value="ECO:0007669"/>
    <property type="project" value="UniProtKB-KW"/>
</dbReference>
<proteinExistence type="inferred from homology"/>
<dbReference type="NCBIfam" id="TIGR00632">
    <property type="entry name" value="vsr"/>
    <property type="match status" value="1"/>
</dbReference>
<dbReference type="EMBL" id="JBHSLF010000055">
    <property type="protein sequence ID" value="MFC5346108.1"/>
    <property type="molecule type" value="Genomic_DNA"/>
</dbReference>
<keyword evidence="8" id="KW-1185">Reference proteome</keyword>
<keyword evidence="2 6" id="KW-0255">Endonuclease</keyword>
<keyword evidence="1 6" id="KW-0540">Nuclease</keyword>
<evidence type="ECO:0000256" key="4">
    <source>
        <dbReference type="ARBA" id="ARBA00022801"/>
    </source>
</evidence>
<dbReference type="EC" id="3.1.-.-" evidence="6"/>
<evidence type="ECO:0000313" key="8">
    <source>
        <dbReference type="Proteomes" id="UP001596152"/>
    </source>
</evidence>
<comment type="caution">
    <text evidence="7">The sequence shown here is derived from an EMBL/GenBank/DDBJ whole genome shotgun (WGS) entry which is preliminary data.</text>
</comment>
<evidence type="ECO:0000256" key="5">
    <source>
        <dbReference type="ARBA" id="ARBA00023204"/>
    </source>
</evidence>
<evidence type="ECO:0000256" key="1">
    <source>
        <dbReference type="ARBA" id="ARBA00022722"/>
    </source>
</evidence>
<evidence type="ECO:0000313" key="7">
    <source>
        <dbReference type="EMBL" id="MFC5346108.1"/>
    </source>
</evidence>
<organism evidence="7 8">
    <name type="scientific">Brevundimonas staleyi</name>
    <dbReference type="NCBI Taxonomy" id="74326"/>
    <lineage>
        <taxon>Bacteria</taxon>
        <taxon>Pseudomonadati</taxon>
        <taxon>Pseudomonadota</taxon>
        <taxon>Alphaproteobacteria</taxon>
        <taxon>Caulobacterales</taxon>
        <taxon>Caulobacteraceae</taxon>
        <taxon>Brevundimonas</taxon>
    </lineage>
</organism>
<keyword evidence="3 6" id="KW-0227">DNA damage</keyword>
<protein>
    <recommendedName>
        <fullName evidence="6">Very short patch repair endonuclease</fullName>
        <ecNumber evidence="6">3.1.-.-</ecNumber>
    </recommendedName>
</protein>
<dbReference type="SUPFAM" id="SSF52980">
    <property type="entry name" value="Restriction endonuclease-like"/>
    <property type="match status" value="1"/>
</dbReference>
<evidence type="ECO:0000256" key="2">
    <source>
        <dbReference type="ARBA" id="ARBA00022759"/>
    </source>
</evidence>
<dbReference type="PIRSF" id="PIRSF018267">
    <property type="entry name" value="VSR_endonuc"/>
    <property type="match status" value="1"/>
</dbReference>
<dbReference type="Gene3D" id="3.40.960.10">
    <property type="entry name" value="VSR Endonuclease"/>
    <property type="match status" value="1"/>
</dbReference>
<accession>A0ABW0FYV3</accession>
<evidence type="ECO:0000256" key="6">
    <source>
        <dbReference type="PIRNR" id="PIRNR018267"/>
    </source>
</evidence>